<dbReference type="EMBL" id="MIGC01001451">
    <property type="protein sequence ID" value="PHJ22836.1"/>
    <property type="molecule type" value="Genomic_DNA"/>
</dbReference>
<feature type="non-terminal residue" evidence="3">
    <location>
        <position position="1"/>
    </location>
</feature>
<keyword evidence="4" id="KW-1185">Reference proteome</keyword>
<dbReference type="SUPFAM" id="SSF50465">
    <property type="entry name" value="EF-Tu/eEF-1alpha/eIF2-gamma C-terminal domain"/>
    <property type="match status" value="1"/>
</dbReference>
<dbReference type="PANTHER" id="PTHR43721:SF9">
    <property type="entry name" value="GTP-BINDING PROTEIN 1"/>
    <property type="match status" value="1"/>
</dbReference>
<dbReference type="GO" id="GO:0005525">
    <property type="term" value="F:GTP binding"/>
    <property type="evidence" value="ECO:0007669"/>
    <property type="project" value="UniProtKB-KW"/>
</dbReference>
<evidence type="ECO:0000313" key="4">
    <source>
        <dbReference type="Proteomes" id="UP000221165"/>
    </source>
</evidence>
<keyword evidence="1" id="KW-0547">Nucleotide-binding</keyword>
<dbReference type="InterPro" id="IPR050055">
    <property type="entry name" value="EF-Tu_GTPase"/>
</dbReference>
<dbReference type="AlphaFoldDB" id="A0A2C6L613"/>
<dbReference type="InterPro" id="IPR009000">
    <property type="entry name" value="Transl_B-barrel_sf"/>
</dbReference>
<comment type="caution">
    <text evidence="3">The sequence shown here is derived from an EMBL/GenBank/DDBJ whole genome shotgun (WGS) entry which is preliminary data.</text>
</comment>
<gene>
    <name evidence="3" type="ORF">CSUI_003313</name>
</gene>
<organism evidence="3 4">
    <name type="scientific">Cystoisospora suis</name>
    <dbReference type="NCBI Taxonomy" id="483139"/>
    <lineage>
        <taxon>Eukaryota</taxon>
        <taxon>Sar</taxon>
        <taxon>Alveolata</taxon>
        <taxon>Apicomplexa</taxon>
        <taxon>Conoidasida</taxon>
        <taxon>Coccidia</taxon>
        <taxon>Eucoccidiorida</taxon>
        <taxon>Eimeriorina</taxon>
        <taxon>Sarcocystidae</taxon>
        <taxon>Cystoisospora</taxon>
    </lineage>
</organism>
<dbReference type="RefSeq" id="XP_067924513.1">
    <property type="nucleotide sequence ID" value="XM_068063511.1"/>
</dbReference>
<name>A0A2C6L613_9APIC</name>
<dbReference type="GO" id="GO:0003746">
    <property type="term" value="F:translation elongation factor activity"/>
    <property type="evidence" value="ECO:0007669"/>
    <property type="project" value="UniProtKB-KW"/>
</dbReference>
<reference evidence="3 4" key="1">
    <citation type="journal article" date="2017" name="Int. J. Parasitol.">
        <title>The genome of the protozoan parasite Cystoisospora suis and a reverse vaccinology approach to identify vaccine candidates.</title>
        <authorList>
            <person name="Palmieri N."/>
            <person name="Shrestha A."/>
            <person name="Ruttkowski B."/>
            <person name="Beck T."/>
            <person name="Vogl C."/>
            <person name="Tomley F."/>
            <person name="Blake D.P."/>
            <person name="Joachim A."/>
        </authorList>
    </citation>
    <scope>NUCLEOTIDE SEQUENCE [LARGE SCALE GENOMIC DNA]</scope>
    <source>
        <strain evidence="3 4">Wien I</strain>
    </source>
</reference>
<dbReference type="Gene3D" id="2.40.30.10">
    <property type="entry name" value="Translation factors"/>
    <property type="match status" value="2"/>
</dbReference>
<dbReference type="VEuPathDB" id="ToxoDB:CSUI_003313"/>
<proteinExistence type="predicted"/>
<keyword evidence="2" id="KW-0342">GTP-binding</keyword>
<dbReference type="OrthoDB" id="1727108at2759"/>
<evidence type="ECO:0000313" key="3">
    <source>
        <dbReference type="EMBL" id="PHJ22836.1"/>
    </source>
</evidence>
<feature type="non-terminal residue" evidence="3">
    <location>
        <position position="211"/>
    </location>
</feature>
<dbReference type="SUPFAM" id="SSF50447">
    <property type="entry name" value="Translation proteins"/>
    <property type="match status" value="1"/>
</dbReference>
<dbReference type="Proteomes" id="UP000221165">
    <property type="component" value="Unassembled WGS sequence"/>
</dbReference>
<keyword evidence="3" id="KW-0251">Elongation factor</keyword>
<evidence type="ECO:0000256" key="2">
    <source>
        <dbReference type="ARBA" id="ARBA00023134"/>
    </source>
</evidence>
<accession>A0A2C6L613</accession>
<sequence>VCPIFCVSNVTGEHLDLLRLFLSKLPSRVDLSGLYGRKEDCCEYVIDGVYSVQGVGVVVSGTVRSGSVRPNKHLYLGPDRAGHFRSVVVRSLHYKRSPVSKAVAGQSASMCIRALSKKEHLKKNFFRKGMVLLEPSAPLRVCWEFLASVLLLHHSTTIQRGYQCVLHIGNVRQTGRVVEIFAEDREEKRDVLRTGDKGFMKFRYTRKSPLL</sequence>
<dbReference type="InterPro" id="IPR009001">
    <property type="entry name" value="Transl_elong_EF1A/Init_IF2_C"/>
</dbReference>
<dbReference type="PANTHER" id="PTHR43721">
    <property type="entry name" value="ELONGATION FACTOR TU-RELATED"/>
    <property type="match status" value="1"/>
</dbReference>
<dbReference type="GeneID" id="94426722"/>
<protein>
    <submittedName>
        <fullName evidence="3">Elongation factor tu gtp binding domain-containing protein</fullName>
    </submittedName>
</protein>
<evidence type="ECO:0000256" key="1">
    <source>
        <dbReference type="ARBA" id="ARBA00022741"/>
    </source>
</evidence>
<keyword evidence="3" id="KW-0648">Protein biosynthesis</keyword>